<dbReference type="GO" id="GO:0005737">
    <property type="term" value="C:cytoplasm"/>
    <property type="evidence" value="ECO:0007669"/>
    <property type="project" value="UniProtKB-SubCell"/>
</dbReference>
<dbReference type="PRINTS" id="PR01042">
    <property type="entry name" value="TRNASYNTHASP"/>
</dbReference>
<dbReference type="Pfam" id="PF01336">
    <property type="entry name" value="tRNA_anti-codon"/>
    <property type="match status" value="1"/>
</dbReference>
<dbReference type="GO" id="GO:0005524">
    <property type="term" value="F:ATP binding"/>
    <property type="evidence" value="ECO:0007669"/>
    <property type="project" value="UniProtKB-UniRule"/>
</dbReference>
<dbReference type="GO" id="GO:0003676">
    <property type="term" value="F:nucleic acid binding"/>
    <property type="evidence" value="ECO:0007669"/>
    <property type="project" value="InterPro"/>
</dbReference>
<dbReference type="GO" id="GO:0140096">
    <property type="term" value="F:catalytic activity, acting on a protein"/>
    <property type="evidence" value="ECO:0007669"/>
    <property type="project" value="UniProtKB-ARBA"/>
</dbReference>
<dbReference type="Pfam" id="PF00152">
    <property type="entry name" value="tRNA-synt_2"/>
    <property type="match status" value="1"/>
</dbReference>
<proteinExistence type="inferred from homology"/>
<name>A0A4R2S4V0_9BACL</name>
<evidence type="ECO:0000256" key="6">
    <source>
        <dbReference type="ARBA" id="ARBA00022917"/>
    </source>
</evidence>
<keyword evidence="3 8" id="KW-0436">Ligase</keyword>
<dbReference type="InterPro" id="IPR004524">
    <property type="entry name" value="Asp-tRNA-ligase_1"/>
</dbReference>
<dbReference type="GO" id="GO:0004815">
    <property type="term" value="F:aspartate-tRNA ligase activity"/>
    <property type="evidence" value="ECO:0007669"/>
    <property type="project" value="UniProtKB-UniRule"/>
</dbReference>
<evidence type="ECO:0000313" key="10">
    <source>
        <dbReference type="EMBL" id="TCP66275.1"/>
    </source>
</evidence>
<evidence type="ECO:0000256" key="5">
    <source>
        <dbReference type="ARBA" id="ARBA00022840"/>
    </source>
</evidence>
<feature type="binding site" evidence="8">
    <location>
        <begin position="225"/>
        <end position="227"/>
    </location>
    <ligand>
        <name>ATP</name>
        <dbReference type="ChEBI" id="CHEBI:30616"/>
    </ligand>
</feature>
<comment type="function">
    <text evidence="8">Catalyzes the attachment of L-aspartate to tRNA(Asp) in a two-step reaction: L-aspartate is first activated by ATP to form Asp-AMP and then transferred to the acceptor end of tRNA(Asp).</text>
</comment>
<dbReference type="PANTHER" id="PTHR22594:SF5">
    <property type="entry name" value="ASPARTATE--TRNA LIGASE, MITOCHONDRIAL"/>
    <property type="match status" value="1"/>
</dbReference>
<dbReference type="GO" id="GO:0016740">
    <property type="term" value="F:transferase activity"/>
    <property type="evidence" value="ECO:0007669"/>
    <property type="project" value="UniProtKB-ARBA"/>
</dbReference>
<evidence type="ECO:0000256" key="4">
    <source>
        <dbReference type="ARBA" id="ARBA00022741"/>
    </source>
</evidence>
<evidence type="ECO:0000256" key="8">
    <source>
        <dbReference type="HAMAP-Rule" id="MF_00044"/>
    </source>
</evidence>
<dbReference type="NCBIfam" id="NF001750">
    <property type="entry name" value="PRK00476.1"/>
    <property type="match status" value="1"/>
</dbReference>
<comment type="catalytic activity">
    <reaction evidence="8">
        <text>tRNA(Asp) + L-aspartate + ATP = L-aspartyl-tRNA(Asp) + AMP + diphosphate</text>
        <dbReference type="Rhea" id="RHEA:19649"/>
        <dbReference type="Rhea" id="RHEA-COMP:9660"/>
        <dbReference type="Rhea" id="RHEA-COMP:9678"/>
        <dbReference type="ChEBI" id="CHEBI:29991"/>
        <dbReference type="ChEBI" id="CHEBI:30616"/>
        <dbReference type="ChEBI" id="CHEBI:33019"/>
        <dbReference type="ChEBI" id="CHEBI:78442"/>
        <dbReference type="ChEBI" id="CHEBI:78516"/>
        <dbReference type="ChEBI" id="CHEBI:456215"/>
        <dbReference type="EC" id="6.1.1.12"/>
    </reaction>
</comment>
<feature type="domain" description="Aminoacyl-transfer RNA synthetases class-II family profile" evidence="9">
    <location>
        <begin position="146"/>
        <end position="559"/>
    </location>
</feature>
<dbReference type="HAMAP" id="MF_00044">
    <property type="entry name" value="Asp_tRNA_synth_type1"/>
    <property type="match status" value="1"/>
</dbReference>
<dbReference type="InterPro" id="IPR004364">
    <property type="entry name" value="Aa-tRNA-synt_II"/>
</dbReference>
<dbReference type="GO" id="GO:0006422">
    <property type="term" value="P:aspartyl-tRNA aminoacylation"/>
    <property type="evidence" value="ECO:0007669"/>
    <property type="project" value="UniProtKB-UniRule"/>
</dbReference>
<evidence type="ECO:0000256" key="3">
    <source>
        <dbReference type="ARBA" id="ARBA00022598"/>
    </source>
</evidence>
<dbReference type="Gene3D" id="3.30.930.10">
    <property type="entry name" value="Bira Bifunctional Protein, Domain 2"/>
    <property type="match status" value="1"/>
</dbReference>
<feature type="binding site" evidence="8">
    <location>
        <position position="493"/>
    </location>
    <ligand>
        <name>L-aspartate</name>
        <dbReference type="ChEBI" id="CHEBI:29991"/>
    </ligand>
</feature>
<evidence type="ECO:0000256" key="7">
    <source>
        <dbReference type="ARBA" id="ARBA00023146"/>
    </source>
</evidence>
<dbReference type="Pfam" id="PF02938">
    <property type="entry name" value="GAD"/>
    <property type="match status" value="1"/>
</dbReference>
<dbReference type="InterPro" id="IPR045864">
    <property type="entry name" value="aa-tRNA-synth_II/BPL/LPL"/>
</dbReference>
<accession>A0A4R2S4V0</accession>
<feature type="binding site" evidence="8">
    <location>
        <position position="225"/>
    </location>
    <ligand>
        <name>L-aspartate</name>
        <dbReference type="ChEBI" id="CHEBI:29991"/>
    </ligand>
</feature>
<dbReference type="EC" id="6.1.1.12" evidence="8"/>
<evidence type="ECO:0000256" key="2">
    <source>
        <dbReference type="ARBA" id="ARBA00022490"/>
    </source>
</evidence>
<dbReference type="AlphaFoldDB" id="A0A4R2S4V0"/>
<reference evidence="10 11" key="1">
    <citation type="submission" date="2019-03" db="EMBL/GenBank/DDBJ databases">
        <title>Genomic Encyclopedia of Type Strains, Phase IV (KMG-IV): sequencing the most valuable type-strain genomes for metagenomic binning, comparative biology and taxonomic classification.</title>
        <authorList>
            <person name="Goeker M."/>
        </authorList>
    </citation>
    <scope>NUCLEOTIDE SEQUENCE [LARGE SCALE GENOMIC DNA]</scope>
    <source>
        <strain evidence="10 11">DSM 46831</strain>
    </source>
</reference>
<comment type="similarity">
    <text evidence="1 8">Belongs to the class-II aminoacyl-tRNA synthetase family. Type 1 subfamily.</text>
</comment>
<dbReference type="Proteomes" id="UP000294746">
    <property type="component" value="Unassembled WGS sequence"/>
</dbReference>
<dbReference type="SUPFAM" id="SSF50249">
    <property type="entry name" value="Nucleic acid-binding proteins"/>
    <property type="match status" value="1"/>
</dbReference>
<dbReference type="SUPFAM" id="SSF55261">
    <property type="entry name" value="GAD domain-like"/>
    <property type="match status" value="1"/>
</dbReference>
<dbReference type="InterPro" id="IPR029351">
    <property type="entry name" value="GAD_dom"/>
</dbReference>
<dbReference type="SUPFAM" id="SSF55681">
    <property type="entry name" value="Class II aaRS and biotin synthetases"/>
    <property type="match status" value="1"/>
</dbReference>
<dbReference type="PROSITE" id="PS50862">
    <property type="entry name" value="AA_TRNA_LIGASE_II"/>
    <property type="match status" value="1"/>
</dbReference>
<dbReference type="InterPro" id="IPR004115">
    <property type="entry name" value="GAD-like_sf"/>
</dbReference>
<organism evidence="10 11">
    <name type="scientific">Baia soyae</name>
    <dbReference type="NCBI Taxonomy" id="1544746"/>
    <lineage>
        <taxon>Bacteria</taxon>
        <taxon>Bacillati</taxon>
        <taxon>Bacillota</taxon>
        <taxon>Bacilli</taxon>
        <taxon>Bacillales</taxon>
        <taxon>Thermoactinomycetaceae</taxon>
        <taxon>Baia</taxon>
    </lineage>
</organism>
<dbReference type="InterPro" id="IPR002312">
    <property type="entry name" value="Asp/Asn-tRNA-synth_IIb"/>
</dbReference>
<feature type="region of interest" description="Aspartate" evidence="8">
    <location>
        <begin position="203"/>
        <end position="206"/>
    </location>
</feature>
<dbReference type="Gene3D" id="2.40.50.140">
    <property type="entry name" value="Nucleic acid-binding proteins"/>
    <property type="match status" value="1"/>
</dbReference>
<keyword evidence="4 8" id="KW-0547">Nucleotide-binding</keyword>
<feature type="binding site" evidence="8">
    <location>
        <position position="486"/>
    </location>
    <ligand>
        <name>ATP</name>
        <dbReference type="ChEBI" id="CHEBI:30616"/>
    </ligand>
</feature>
<feature type="binding site" evidence="8">
    <location>
        <position position="179"/>
    </location>
    <ligand>
        <name>L-aspartate</name>
        <dbReference type="ChEBI" id="CHEBI:29991"/>
    </ligand>
</feature>
<feature type="binding site" evidence="8">
    <location>
        <position position="234"/>
    </location>
    <ligand>
        <name>ATP</name>
        <dbReference type="ChEBI" id="CHEBI:30616"/>
    </ligand>
</feature>
<dbReference type="OrthoDB" id="9802326at2"/>
<dbReference type="InterPro" id="IPR047090">
    <property type="entry name" value="AspRS_core"/>
</dbReference>
<dbReference type="InterPro" id="IPR012340">
    <property type="entry name" value="NA-bd_OB-fold"/>
</dbReference>
<keyword evidence="5 8" id="KW-0067">ATP-binding</keyword>
<dbReference type="NCBIfam" id="TIGR00459">
    <property type="entry name" value="aspS_bact"/>
    <property type="match status" value="1"/>
</dbReference>
<feature type="binding site" evidence="8">
    <location>
        <position position="452"/>
    </location>
    <ligand>
        <name>L-aspartate</name>
        <dbReference type="ChEBI" id="CHEBI:29991"/>
    </ligand>
</feature>
<dbReference type="EMBL" id="SLXV01000025">
    <property type="protein sequence ID" value="TCP66275.1"/>
    <property type="molecule type" value="Genomic_DNA"/>
</dbReference>
<keyword evidence="7 8" id="KW-0030">Aminoacyl-tRNA synthetase</keyword>
<feature type="binding site" evidence="8">
    <location>
        <begin position="538"/>
        <end position="541"/>
    </location>
    <ligand>
        <name>ATP</name>
        <dbReference type="ChEBI" id="CHEBI:30616"/>
    </ligand>
</feature>
<protein>
    <recommendedName>
        <fullName evidence="8">Aspartate--tRNA ligase</fullName>
        <ecNumber evidence="8">6.1.1.12</ecNumber>
    </recommendedName>
    <alternativeName>
        <fullName evidence="8">Aspartyl-tRNA synthetase</fullName>
        <shortName evidence="8">AspRS</shortName>
    </alternativeName>
</protein>
<dbReference type="InterPro" id="IPR006195">
    <property type="entry name" value="aa-tRNA-synth_II"/>
</dbReference>
<keyword evidence="6 8" id="KW-0648">Protein biosynthesis</keyword>
<dbReference type="InterPro" id="IPR004365">
    <property type="entry name" value="NA-bd_OB_tRNA"/>
</dbReference>
<dbReference type="PANTHER" id="PTHR22594">
    <property type="entry name" value="ASPARTYL/LYSYL-TRNA SYNTHETASE"/>
    <property type="match status" value="1"/>
</dbReference>
<sequence length="595" mass="67131">MSKPALRTHKTTELTTQHVEQVITINGWVQSRRDLGGLIFLNIRDISGQVQVVVHPETASEAFQIADQVRSEYVLSVTGQVALRTPETINQNMATGEIEIKASAIQVFSTAKTPPFQILDNIDVDETIRLKHRYVDLRRPKMQENLVLRHKAMQSVRRFLDRHEFLEIETPIMTKSTPEGARDYLVPSRVHAGEFYALPQSPQLFKQLCMVGGLDRYFQFARCFRDEDLRADRQPEFTQIDLEFSFIELEEFYQMMEEMFVTLLREVKGVEVAAPFERIPYAESMDRFGSDKPDLRFGMELINVGEVLADTEFKVFASTLASGGQVKAINVKGQAHWSRKEVDNWGKVAESLGAKGLAWLAWKPDGIKGSIAKALKEEEIVAIAKITGVEEGDLLFFVADKPSVVAATLGGIRARLGRELRLIDESKYHFAWITEFPMYEYDEDSAQFMPMHHAFTRPMDEDISLMETDPGKVRAVCYDLVLNGYELGSGSLRIYERELQEKIFASLGLSPEESKEKFGFLLEAFEYGVPPHGGIGLGFDRIVMILAGETNLREITAFPKTSNAVCLMTSAPSPVDGQQLDDLHIAVKMKEKGSQ</sequence>
<comment type="subunit">
    <text evidence="8">Homodimer.</text>
</comment>
<keyword evidence="2 8" id="KW-0963">Cytoplasm</keyword>
<dbReference type="CDD" id="cd00777">
    <property type="entry name" value="AspRS_core"/>
    <property type="match status" value="1"/>
</dbReference>
<gene>
    <name evidence="8" type="primary">aspS</name>
    <name evidence="10" type="ORF">EDD57_12526</name>
</gene>
<dbReference type="InterPro" id="IPR047089">
    <property type="entry name" value="Asp-tRNA-ligase_1_N"/>
</dbReference>
<dbReference type="Gene3D" id="3.30.1360.30">
    <property type="entry name" value="GAD-like domain"/>
    <property type="match status" value="1"/>
</dbReference>
<evidence type="ECO:0000256" key="1">
    <source>
        <dbReference type="ARBA" id="ARBA00006303"/>
    </source>
</evidence>
<evidence type="ECO:0000313" key="11">
    <source>
        <dbReference type="Proteomes" id="UP000294746"/>
    </source>
</evidence>
<comment type="caution">
    <text evidence="10">The sequence shown here is derived from an EMBL/GenBank/DDBJ whole genome shotgun (WGS) entry which is preliminary data.</text>
</comment>
<evidence type="ECO:0000259" key="9">
    <source>
        <dbReference type="PROSITE" id="PS50862"/>
    </source>
</evidence>
<comment type="caution">
    <text evidence="8">Lacks conserved residue(s) required for the propagation of feature annotation.</text>
</comment>
<comment type="subcellular location">
    <subcellularLocation>
        <location evidence="8">Cytoplasm</location>
    </subcellularLocation>
</comment>
<dbReference type="CDD" id="cd04317">
    <property type="entry name" value="EcAspRS_like_N"/>
    <property type="match status" value="1"/>
</dbReference>
<dbReference type="RefSeq" id="WP_131849113.1">
    <property type="nucleotide sequence ID" value="NZ_SLXV01000025.1"/>
</dbReference>
<keyword evidence="11" id="KW-1185">Reference proteome</keyword>